<feature type="domain" description="Agenet" evidence="1">
    <location>
        <begin position="10"/>
        <end position="75"/>
    </location>
</feature>
<dbReference type="PANTHER" id="PTHR31917:SF140">
    <property type="entry name" value="ENT DOMAIN-CONTAINING PROTEIN"/>
    <property type="match status" value="1"/>
</dbReference>
<name>A0ABD3KI26_EUCGL</name>
<dbReference type="AlphaFoldDB" id="A0ABD3KI26"/>
<evidence type="ECO:0000259" key="1">
    <source>
        <dbReference type="SMART" id="SM00743"/>
    </source>
</evidence>
<gene>
    <name evidence="2" type="ORF">ACJRO7_024457</name>
</gene>
<organism evidence="2 3">
    <name type="scientific">Eucalyptus globulus</name>
    <name type="common">Tasmanian blue gum</name>
    <dbReference type="NCBI Taxonomy" id="34317"/>
    <lineage>
        <taxon>Eukaryota</taxon>
        <taxon>Viridiplantae</taxon>
        <taxon>Streptophyta</taxon>
        <taxon>Embryophyta</taxon>
        <taxon>Tracheophyta</taxon>
        <taxon>Spermatophyta</taxon>
        <taxon>Magnoliopsida</taxon>
        <taxon>eudicotyledons</taxon>
        <taxon>Gunneridae</taxon>
        <taxon>Pentapetalae</taxon>
        <taxon>rosids</taxon>
        <taxon>malvids</taxon>
        <taxon>Myrtales</taxon>
        <taxon>Myrtaceae</taxon>
        <taxon>Myrtoideae</taxon>
        <taxon>Eucalypteae</taxon>
        <taxon>Eucalyptus</taxon>
    </lineage>
</organism>
<evidence type="ECO:0000313" key="2">
    <source>
        <dbReference type="EMBL" id="KAL3735330.1"/>
    </source>
</evidence>
<sequence length="317" mass="35537">MRMKKESTTMRLKKGSKVEVLSMKEDFIGAWVYSEIISGNGRNYYVKCCGYPGTAGKKVERVPRKVIRPCPPPAEGIGVWVPGDVVEVFHNLSWKTAIVEKVFHENHFLVRPAGSFRHFNVHKRYLRARQIWKDGNWFVVGKGARNCTTSRRRRLAKTDLKLQAGAEFSPTGGNTEFQFQVDSERKLKTDSHVCSPHVEAHCVGLKKIKLTTNNYRETLPGTASYASEKADASDYLNEEENNANYSFCCWRNRFPEVELEGLNNSLQLKTSKNINTDSCASSVGSSSTNGKNWSSSSVNCCIRNTSGDLSDAESFVA</sequence>
<comment type="caution">
    <text evidence="2">The sequence shown here is derived from an EMBL/GenBank/DDBJ whole genome shotgun (WGS) entry which is preliminary data.</text>
</comment>
<feature type="domain" description="Agenet" evidence="1">
    <location>
        <begin position="78"/>
        <end position="134"/>
    </location>
</feature>
<dbReference type="SMART" id="SM00743">
    <property type="entry name" value="Agenet"/>
    <property type="match status" value="2"/>
</dbReference>
<dbReference type="PANTHER" id="PTHR31917">
    <property type="entry name" value="AGENET DOMAIN-CONTAINING PROTEIN-RELATED"/>
    <property type="match status" value="1"/>
</dbReference>
<keyword evidence="3" id="KW-1185">Reference proteome</keyword>
<dbReference type="EMBL" id="JBJKBG010000006">
    <property type="protein sequence ID" value="KAL3735330.1"/>
    <property type="molecule type" value="Genomic_DNA"/>
</dbReference>
<accession>A0ABD3KI26</accession>
<dbReference type="Pfam" id="PF05641">
    <property type="entry name" value="Agenet"/>
    <property type="match status" value="1"/>
</dbReference>
<protein>
    <recommendedName>
        <fullName evidence="1">Agenet domain-containing protein</fullName>
    </recommendedName>
</protein>
<proteinExistence type="predicted"/>
<evidence type="ECO:0000313" key="3">
    <source>
        <dbReference type="Proteomes" id="UP001634007"/>
    </source>
</evidence>
<dbReference type="Proteomes" id="UP001634007">
    <property type="component" value="Unassembled WGS sequence"/>
</dbReference>
<dbReference type="InterPro" id="IPR008395">
    <property type="entry name" value="Agenet-like_dom"/>
</dbReference>
<dbReference type="InterPro" id="IPR014002">
    <property type="entry name" value="Agenet_dom_plant"/>
</dbReference>
<reference evidence="2 3" key="1">
    <citation type="submission" date="2024-11" db="EMBL/GenBank/DDBJ databases">
        <title>Chromosome-level genome assembly of Eucalyptus globulus Labill. provides insights into its genome evolution.</title>
        <authorList>
            <person name="Li X."/>
        </authorList>
    </citation>
    <scope>NUCLEOTIDE SEQUENCE [LARGE SCALE GENOMIC DNA]</scope>
    <source>
        <strain evidence="2">CL2024</strain>
        <tissue evidence="2">Fresh tender leaves</tissue>
    </source>
</reference>